<name>A0ABV6HND3_9SPHI</name>
<protein>
    <submittedName>
        <fullName evidence="1">Uncharacterized protein</fullName>
    </submittedName>
</protein>
<reference evidence="1 2" key="1">
    <citation type="submission" date="2024-09" db="EMBL/GenBank/DDBJ databases">
        <authorList>
            <person name="Sun Q."/>
            <person name="Mori K."/>
        </authorList>
    </citation>
    <scope>NUCLEOTIDE SEQUENCE [LARGE SCALE GENOMIC DNA]</scope>
    <source>
        <strain evidence="1 2">CCM 7765</strain>
    </source>
</reference>
<accession>A0ABV6HND3</accession>
<comment type="caution">
    <text evidence="1">The sequence shown here is derived from an EMBL/GenBank/DDBJ whole genome shotgun (WGS) entry which is preliminary data.</text>
</comment>
<dbReference type="EMBL" id="JBHLWO010000002">
    <property type="protein sequence ID" value="MFC0320114.1"/>
    <property type="molecule type" value="Genomic_DNA"/>
</dbReference>
<organism evidence="1 2">
    <name type="scientific">Olivibacter oleidegradans</name>
    <dbReference type="NCBI Taxonomy" id="760123"/>
    <lineage>
        <taxon>Bacteria</taxon>
        <taxon>Pseudomonadati</taxon>
        <taxon>Bacteroidota</taxon>
        <taxon>Sphingobacteriia</taxon>
        <taxon>Sphingobacteriales</taxon>
        <taxon>Sphingobacteriaceae</taxon>
        <taxon>Olivibacter</taxon>
    </lineage>
</organism>
<evidence type="ECO:0000313" key="2">
    <source>
        <dbReference type="Proteomes" id="UP001589774"/>
    </source>
</evidence>
<gene>
    <name evidence="1" type="ORF">ACFFI0_17450</name>
</gene>
<dbReference type="RefSeq" id="WP_013667579.1">
    <property type="nucleotide sequence ID" value="NZ_JBHLWO010000002.1"/>
</dbReference>
<dbReference type="Proteomes" id="UP001589774">
    <property type="component" value="Unassembled WGS sequence"/>
</dbReference>
<proteinExistence type="predicted"/>
<evidence type="ECO:0000313" key="1">
    <source>
        <dbReference type="EMBL" id="MFC0320114.1"/>
    </source>
</evidence>
<keyword evidence="2" id="KW-1185">Reference proteome</keyword>
<sequence length="70" mass="8454">MIYIFKTSVQREEDIRQLKPYLDSIQPWAKWNFDLEDCDKILRVDTPRNDAFSIIRVLHTNGFQCEELSY</sequence>